<sequence>MAANTKLICFANAPFFAGIATPVIDEALAIGPRDTLSEAYLDAPWMGVFPLTIQPYVAGTYPTFNTWGEIMFDATRANFRCGNDLWMG</sequence>
<dbReference type="AlphaFoldDB" id="X1HAK5"/>
<gene>
    <name evidence="1" type="ORF">S03H2_48692</name>
</gene>
<protein>
    <submittedName>
        <fullName evidence="1">Uncharacterized protein</fullName>
    </submittedName>
</protein>
<proteinExistence type="predicted"/>
<evidence type="ECO:0000313" key="1">
    <source>
        <dbReference type="EMBL" id="GAH66412.1"/>
    </source>
</evidence>
<organism evidence="1">
    <name type="scientific">marine sediment metagenome</name>
    <dbReference type="NCBI Taxonomy" id="412755"/>
    <lineage>
        <taxon>unclassified sequences</taxon>
        <taxon>metagenomes</taxon>
        <taxon>ecological metagenomes</taxon>
    </lineage>
</organism>
<accession>X1HAK5</accession>
<reference evidence="1" key="1">
    <citation type="journal article" date="2014" name="Front. Microbiol.">
        <title>High frequency of phylogenetically diverse reductive dehalogenase-homologous genes in deep subseafloor sedimentary metagenomes.</title>
        <authorList>
            <person name="Kawai M."/>
            <person name="Futagami T."/>
            <person name="Toyoda A."/>
            <person name="Takaki Y."/>
            <person name="Nishi S."/>
            <person name="Hori S."/>
            <person name="Arai W."/>
            <person name="Tsubouchi T."/>
            <person name="Morono Y."/>
            <person name="Uchiyama I."/>
            <person name="Ito T."/>
            <person name="Fujiyama A."/>
            <person name="Inagaki F."/>
            <person name="Takami H."/>
        </authorList>
    </citation>
    <scope>NUCLEOTIDE SEQUENCE</scope>
    <source>
        <strain evidence="1">Expedition CK06-06</strain>
    </source>
</reference>
<comment type="caution">
    <text evidence="1">The sequence shown here is derived from an EMBL/GenBank/DDBJ whole genome shotgun (WGS) entry which is preliminary data.</text>
</comment>
<dbReference type="EMBL" id="BARU01030715">
    <property type="protein sequence ID" value="GAH66412.1"/>
    <property type="molecule type" value="Genomic_DNA"/>
</dbReference>
<feature type="non-terminal residue" evidence="1">
    <location>
        <position position="88"/>
    </location>
</feature>
<name>X1HAK5_9ZZZZ</name>